<evidence type="ECO:0000313" key="5">
    <source>
        <dbReference type="Proteomes" id="UP001460270"/>
    </source>
</evidence>
<feature type="coiled-coil region" evidence="2">
    <location>
        <begin position="387"/>
        <end position="414"/>
    </location>
</feature>
<dbReference type="Pfam" id="PF05461">
    <property type="entry name" value="ApoL"/>
    <property type="match status" value="1"/>
</dbReference>
<gene>
    <name evidence="4" type="ORF">WMY93_006207</name>
</gene>
<comment type="similarity">
    <text evidence="1">Belongs to the apolipoprotein L family.</text>
</comment>
<sequence>MRRKLEEPESCYKNEAKLAEDLVTILEGLEEMQNFLEALEKLAVTLVHVFEEYHVLLLSEETDLELVKTIITSAQLICPLLLTFKRDNKLFFSPKLENVGVMECLLSQYITNIKHICEAIPQENPTNLCDVDPSEAQTEILGDDVRKMLLQITSLQEIRQDEPFRTAFLFQDHYQSFTEEFSEKKQKMLQFLEELEACAVQLDKMKTGAQISNVVGSSVGLISGILSIVGLALIPVTAGVSIGLIGAGVGLGVASGVNAGVTSATELGVNRAQKKKADETFKKFIEDVNSLQESLNDVIQRHFENVQERATSQTYQIGNHAAAALKAGNMIGKAAEVGVAAVRAARVGFITLSAVFIGVDVFVIVNNSIDLHKNTPNKVSKWIREKAALWKSEIDSMEQMYEALQDEEKTLIKKTSFSGPFIKIIKS</sequence>
<dbReference type="PANTHER" id="PTHR14096">
    <property type="entry name" value="APOLIPOPROTEIN L"/>
    <property type="match status" value="1"/>
</dbReference>
<evidence type="ECO:0000256" key="3">
    <source>
        <dbReference type="SAM" id="Phobius"/>
    </source>
</evidence>
<dbReference type="GO" id="GO:0042157">
    <property type="term" value="P:lipoprotein metabolic process"/>
    <property type="evidence" value="ECO:0007669"/>
    <property type="project" value="InterPro"/>
</dbReference>
<feature type="transmembrane region" description="Helical" evidence="3">
    <location>
        <begin position="214"/>
        <end position="234"/>
    </location>
</feature>
<dbReference type="GO" id="GO:0016020">
    <property type="term" value="C:membrane"/>
    <property type="evidence" value="ECO:0007669"/>
    <property type="project" value="TreeGrafter"/>
</dbReference>
<keyword evidence="5" id="KW-1185">Reference proteome</keyword>
<keyword evidence="2" id="KW-0175">Coiled coil</keyword>
<dbReference type="GO" id="GO:0006869">
    <property type="term" value="P:lipid transport"/>
    <property type="evidence" value="ECO:0007669"/>
    <property type="project" value="InterPro"/>
</dbReference>
<accession>A0AAW0PJ63</accession>
<evidence type="ECO:0000256" key="2">
    <source>
        <dbReference type="SAM" id="Coils"/>
    </source>
</evidence>
<keyword evidence="3" id="KW-0812">Transmembrane</keyword>
<evidence type="ECO:0000256" key="1">
    <source>
        <dbReference type="ARBA" id="ARBA00010090"/>
    </source>
</evidence>
<dbReference type="EMBL" id="JBBPFD010000004">
    <property type="protein sequence ID" value="KAK7929812.1"/>
    <property type="molecule type" value="Genomic_DNA"/>
</dbReference>
<dbReference type="PANTHER" id="PTHR14096:SF57">
    <property type="entry name" value="APOLIPOPROTEIN L4"/>
    <property type="match status" value="1"/>
</dbReference>
<keyword evidence="3" id="KW-0472">Membrane</keyword>
<feature type="transmembrane region" description="Helical" evidence="3">
    <location>
        <begin position="240"/>
        <end position="261"/>
    </location>
</feature>
<dbReference type="Proteomes" id="UP001460270">
    <property type="component" value="Unassembled WGS sequence"/>
</dbReference>
<protein>
    <submittedName>
        <fullName evidence="4">Uncharacterized protein</fullName>
    </submittedName>
</protein>
<dbReference type="GO" id="GO:0005576">
    <property type="term" value="C:extracellular region"/>
    <property type="evidence" value="ECO:0007669"/>
    <property type="project" value="InterPro"/>
</dbReference>
<organism evidence="4 5">
    <name type="scientific">Mugilogobius chulae</name>
    <name type="common">yellowstripe goby</name>
    <dbReference type="NCBI Taxonomy" id="88201"/>
    <lineage>
        <taxon>Eukaryota</taxon>
        <taxon>Metazoa</taxon>
        <taxon>Chordata</taxon>
        <taxon>Craniata</taxon>
        <taxon>Vertebrata</taxon>
        <taxon>Euteleostomi</taxon>
        <taxon>Actinopterygii</taxon>
        <taxon>Neopterygii</taxon>
        <taxon>Teleostei</taxon>
        <taxon>Neoteleostei</taxon>
        <taxon>Acanthomorphata</taxon>
        <taxon>Gobiaria</taxon>
        <taxon>Gobiiformes</taxon>
        <taxon>Gobioidei</taxon>
        <taxon>Gobiidae</taxon>
        <taxon>Gobionellinae</taxon>
        <taxon>Mugilogobius</taxon>
    </lineage>
</organism>
<name>A0AAW0PJ63_9GOBI</name>
<proteinExistence type="inferred from homology"/>
<reference evidence="5" key="1">
    <citation type="submission" date="2024-04" db="EMBL/GenBank/DDBJ databases">
        <title>Salinicola lusitanus LLJ914,a marine bacterium isolated from the Okinawa Trough.</title>
        <authorList>
            <person name="Li J."/>
        </authorList>
    </citation>
    <scope>NUCLEOTIDE SEQUENCE [LARGE SCALE GENOMIC DNA]</scope>
</reference>
<dbReference type="AlphaFoldDB" id="A0AAW0PJ63"/>
<dbReference type="InterPro" id="IPR008405">
    <property type="entry name" value="ApoL"/>
</dbReference>
<evidence type="ECO:0000313" key="4">
    <source>
        <dbReference type="EMBL" id="KAK7929812.1"/>
    </source>
</evidence>
<comment type="caution">
    <text evidence="4">The sequence shown here is derived from an EMBL/GenBank/DDBJ whole genome shotgun (WGS) entry which is preliminary data.</text>
</comment>
<dbReference type="GO" id="GO:0008289">
    <property type="term" value="F:lipid binding"/>
    <property type="evidence" value="ECO:0007669"/>
    <property type="project" value="InterPro"/>
</dbReference>
<keyword evidence="3" id="KW-1133">Transmembrane helix</keyword>